<dbReference type="Proteomes" id="UP001244011">
    <property type="component" value="Unassembled WGS sequence"/>
</dbReference>
<dbReference type="PANTHER" id="PTHR23051:SF0">
    <property type="entry name" value="SOLUTE CARRIER FAMILY 35 MEMBER F5"/>
    <property type="match status" value="1"/>
</dbReference>
<evidence type="ECO:0000313" key="8">
    <source>
        <dbReference type="EMBL" id="KAK1770538.1"/>
    </source>
</evidence>
<comment type="caution">
    <text evidence="8">The sequence shown here is derived from an EMBL/GenBank/DDBJ whole genome shotgun (WGS) entry which is preliminary data.</text>
</comment>
<feature type="transmembrane region" description="Helical" evidence="6">
    <location>
        <begin position="376"/>
        <end position="402"/>
    </location>
</feature>
<dbReference type="GeneID" id="85310240"/>
<feature type="transmembrane region" description="Helical" evidence="6">
    <location>
        <begin position="223"/>
        <end position="243"/>
    </location>
</feature>
<dbReference type="RefSeq" id="XP_060286751.1">
    <property type="nucleotide sequence ID" value="XM_060427053.1"/>
</dbReference>
<evidence type="ECO:0000256" key="5">
    <source>
        <dbReference type="SAM" id="MobiDB-lite"/>
    </source>
</evidence>
<evidence type="ECO:0000256" key="2">
    <source>
        <dbReference type="ARBA" id="ARBA00022692"/>
    </source>
</evidence>
<feature type="region of interest" description="Disordered" evidence="5">
    <location>
        <begin position="437"/>
        <end position="463"/>
    </location>
</feature>
<dbReference type="PANTHER" id="PTHR23051">
    <property type="entry name" value="SOLUTE CARRIER FAMILY 35, MEMBER F5"/>
    <property type="match status" value="1"/>
</dbReference>
<feature type="transmembrane region" description="Helical" evidence="6">
    <location>
        <begin position="287"/>
        <end position="309"/>
    </location>
</feature>
<feature type="region of interest" description="Disordered" evidence="5">
    <location>
        <begin position="12"/>
        <end position="32"/>
    </location>
</feature>
<accession>A0AAJ0C7R1</accession>
<feature type="transmembrane region" description="Helical" evidence="6">
    <location>
        <begin position="101"/>
        <end position="125"/>
    </location>
</feature>
<dbReference type="InterPro" id="IPR025016">
    <property type="entry name" value="DUF3955"/>
</dbReference>
<evidence type="ECO:0000256" key="6">
    <source>
        <dbReference type="SAM" id="Phobius"/>
    </source>
</evidence>
<evidence type="ECO:0000313" key="9">
    <source>
        <dbReference type="Proteomes" id="UP001244011"/>
    </source>
</evidence>
<proteinExistence type="predicted"/>
<feature type="transmembrane region" description="Helical" evidence="6">
    <location>
        <begin position="250"/>
        <end position="267"/>
    </location>
</feature>
<dbReference type="Pfam" id="PF13127">
    <property type="entry name" value="DUF3955"/>
    <property type="match status" value="1"/>
</dbReference>
<keyword evidence="9" id="KW-1185">Reference proteome</keyword>
<dbReference type="EMBL" id="MU839000">
    <property type="protein sequence ID" value="KAK1770538.1"/>
    <property type="molecule type" value="Genomic_DNA"/>
</dbReference>
<name>A0AAJ0C7R1_9PEZI</name>
<evidence type="ECO:0000256" key="1">
    <source>
        <dbReference type="ARBA" id="ARBA00004141"/>
    </source>
</evidence>
<dbReference type="GO" id="GO:0000329">
    <property type="term" value="C:fungal-type vacuole membrane"/>
    <property type="evidence" value="ECO:0007669"/>
    <property type="project" value="TreeGrafter"/>
</dbReference>
<dbReference type="InterPro" id="IPR037185">
    <property type="entry name" value="EmrE-like"/>
</dbReference>
<sequence length="463" mass="50754">MAPIEPIMPAELAAPDHHHGPSTRRRSQSASYSSLGVLPGARSASRARSNTASSGLRARLGLMGVARRTLGIVLLLVTVFLWTLSNFLASDIFSDRTYNKPFFLVYVNTSVFALSLVPMVIQYVMRHGVSGLLNRAAEVWREYRSGATPAKLLHERDGEDEDAEERLLVDDEDSLEAMMDVPRRDEKLSFGETAWLSLEFCLLWFAANYFASACLEYTSVGSVTILTSTSSVWTLVFCSVMGVEGFTVRKLVGVLASLAGVVLISTIDLSGKSDDNRGSFPHKTQAQIAIGDSMAFFSAIIYGLYVTVMKRRVGNEDRVNMPLFFGIVGLLNVLLLWPGFIILHFTGIEPFAFPPTGRVWGIIILNSVSSFISDMAWAYAMLLTTPLVVTVGLSLTIPLSLIGEMIRYAQYSSWIYWVGAGVVFTSFLFINHESKDDENNSNNGGKDHGAEPESRTATVVDGG</sequence>
<feature type="compositionally biased region" description="Basic and acidic residues" evidence="5">
    <location>
        <begin position="445"/>
        <end position="454"/>
    </location>
</feature>
<evidence type="ECO:0000256" key="3">
    <source>
        <dbReference type="ARBA" id="ARBA00022989"/>
    </source>
</evidence>
<protein>
    <recommendedName>
        <fullName evidence="7">DUF3955 domain-containing protein</fullName>
    </recommendedName>
</protein>
<feature type="domain" description="DUF3955" evidence="7">
    <location>
        <begin position="69"/>
        <end position="123"/>
    </location>
</feature>
<dbReference type="AlphaFoldDB" id="A0AAJ0C7R1"/>
<gene>
    <name evidence="8" type="ORF">QBC33DRAFT_528381</name>
</gene>
<dbReference type="Pfam" id="PF16913">
    <property type="entry name" value="PUNUT"/>
    <property type="match status" value="1"/>
</dbReference>
<comment type="subcellular location">
    <subcellularLocation>
        <location evidence="1">Membrane</location>
        <topology evidence="1">Multi-pass membrane protein</topology>
    </subcellularLocation>
</comment>
<feature type="transmembrane region" description="Helical" evidence="6">
    <location>
        <begin position="321"/>
        <end position="345"/>
    </location>
</feature>
<reference evidence="8" key="1">
    <citation type="submission" date="2023-06" db="EMBL/GenBank/DDBJ databases">
        <title>Genome-scale phylogeny and comparative genomics of the fungal order Sordariales.</title>
        <authorList>
            <consortium name="Lawrence Berkeley National Laboratory"/>
            <person name="Hensen N."/>
            <person name="Bonometti L."/>
            <person name="Westerberg I."/>
            <person name="Brannstrom I.O."/>
            <person name="Guillou S."/>
            <person name="Cros-Aarteil S."/>
            <person name="Calhoun S."/>
            <person name="Haridas S."/>
            <person name="Kuo A."/>
            <person name="Mondo S."/>
            <person name="Pangilinan J."/>
            <person name="Riley R."/>
            <person name="Labutti K."/>
            <person name="Andreopoulos B."/>
            <person name="Lipzen A."/>
            <person name="Chen C."/>
            <person name="Yanf M."/>
            <person name="Daum C."/>
            <person name="Ng V."/>
            <person name="Clum A."/>
            <person name="Steindorff A."/>
            <person name="Ohm R."/>
            <person name="Martin F."/>
            <person name="Silar P."/>
            <person name="Natvig D."/>
            <person name="Lalanne C."/>
            <person name="Gautier V."/>
            <person name="Ament-Velasquez S.L."/>
            <person name="Kruys A."/>
            <person name="Hutchinson M.I."/>
            <person name="Powell A.J."/>
            <person name="Barry K."/>
            <person name="Miller A.N."/>
            <person name="Grigoriev I.V."/>
            <person name="Debuchy R."/>
            <person name="Gladieux P."/>
            <person name="Thoren M.H."/>
            <person name="Johannesson H."/>
        </authorList>
    </citation>
    <scope>NUCLEOTIDE SEQUENCE</scope>
    <source>
        <strain evidence="8">8032-3</strain>
    </source>
</reference>
<organism evidence="8 9">
    <name type="scientific">Phialemonium atrogriseum</name>
    <dbReference type="NCBI Taxonomy" id="1093897"/>
    <lineage>
        <taxon>Eukaryota</taxon>
        <taxon>Fungi</taxon>
        <taxon>Dikarya</taxon>
        <taxon>Ascomycota</taxon>
        <taxon>Pezizomycotina</taxon>
        <taxon>Sordariomycetes</taxon>
        <taxon>Sordariomycetidae</taxon>
        <taxon>Cephalothecales</taxon>
        <taxon>Cephalothecaceae</taxon>
        <taxon>Phialemonium</taxon>
    </lineage>
</organism>
<evidence type="ECO:0000259" key="7">
    <source>
        <dbReference type="Pfam" id="PF13127"/>
    </source>
</evidence>
<evidence type="ECO:0000256" key="4">
    <source>
        <dbReference type="ARBA" id="ARBA00023136"/>
    </source>
</evidence>
<dbReference type="SUPFAM" id="SSF103481">
    <property type="entry name" value="Multidrug resistance efflux transporter EmrE"/>
    <property type="match status" value="1"/>
</dbReference>
<keyword evidence="3 6" id="KW-1133">Transmembrane helix</keyword>
<feature type="transmembrane region" description="Helical" evidence="6">
    <location>
        <begin position="414"/>
        <end position="432"/>
    </location>
</feature>
<keyword evidence="2 6" id="KW-0812">Transmembrane</keyword>
<feature type="transmembrane region" description="Helical" evidence="6">
    <location>
        <begin position="69"/>
        <end position="89"/>
    </location>
</feature>
<keyword evidence="4 6" id="KW-0472">Membrane</keyword>